<dbReference type="AlphaFoldDB" id="X6LQ79"/>
<dbReference type="Proteomes" id="UP000023152">
    <property type="component" value="Unassembled WGS sequence"/>
</dbReference>
<keyword evidence="2" id="KW-0677">Repeat</keyword>
<sequence>MYVIKSNVLCGCSEEVENKIEDAEIERTKKKNRGLFTKVGKIEVEKNICGEAVDLQTRVKVKGAHKFKELKGLNLGQTIPNAHKGSIWCMEFSKKGDYLATGGQ</sequence>
<organism evidence="3 4">
    <name type="scientific">Reticulomyxa filosa</name>
    <dbReference type="NCBI Taxonomy" id="46433"/>
    <lineage>
        <taxon>Eukaryota</taxon>
        <taxon>Sar</taxon>
        <taxon>Rhizaria</taxon>
        <taxon>Retaria</taxon>
        <taxon>Foraminifera</taxon>
        <taxon>Monothalamids</taxon>
        <taxon>Reticulomyxidae</taxon>
        <taxon>Reticulomyxa</taxon>
    </lineage>
</organism>
<protein>
    <submittedName>
        <fullName evidence="3">Uncharacterized protein</fullName>
    </submittedName>
</protein>
<evidence type="ECO:0000256" key="2">
    <source>
        <dbReference type="ARBA" id="ARBA00022737"/>
    </source>
</evidence>
<evidence type="ECO:0000256" key="1">
    <source>
        <dbReference type="ARBA" id="ARBA00022574"/>
    </source>
</evidence>
<comment type="caution">
    <text evidence="3">The sequence shown here is derived from an EMBL/GenBank/DDBJ whole genome shotgun (WGS) entry which is preliminary data.</text>
</comment>
<dbReference type="OrthoDB" id="408728at2759"/>
<reference evidence="3 4" key="1">
    <citation type="journal article" date="2013" name="Curr. Biol.">
        <title>The Genome of the Foraminiferan Reticulomyxa filosa.</title>
        <authorList>
            <person name="Glockner G."/>
            <person name="Hulsmann N."/>
            <person name="Schleicher M."/>
            <person name="Noegel A.A."/>
            <person name="Eichinger L."/>
            <person name="Gallinger C."/>
            <person name="Pawlowski J."/>
            <person name="Sierra R."/>
            <person name="Euteneuer U."/>
            <person name="Pillet L."/>
            <person name="Moustafa A."/>
            <person name="Platzer M."/>
            <person name="Groth M."/>
            <person name="Szafranski K."/>
            <person name="Schliwa M."/>
        </authorList>
    </citation>
    <scope>NUCLEOTIDE SEQUENCE [LARGE SCALE GENOMIC DNA]</scope>
</reference>
<feature type="non-terminal residue" evidence="3">
    <location>
        <position position="104"/>
    </location>
</feature>
<dbReference type="InterPro" id="IPR040324">
    <property type="entry name" value="WDR44/Dgr2"/>
</dbReference>
<proteinExistence type="predicted"/>
<evidence type="ECO:0000313" key="3">
    <source>
        <dbReference type="EMBL" id="ETO04053.1"/>
    </source>
</evidence>
<name>X6LQ79_RETFI</name>
<dbReference type="EMBL" id="ASPP01030596">
    <property type="protein sequence ID" value="ETO04053.1"/>
    <property type="molecule type" value="Genomic_DNA"/>
</dbReference>
<dbReference type="PANTHER" id="PTHR14221:SF0">
    <property type="entry name" value="WD REPEAT-CONTAINING PROTEIN 44"/>
    <property type="match status" value="1"/>
</dbReference>
<accession>X6LQ79</accession>
<keyword evidence="1" id="KW-0853">WD repeat</keyword>
<dbReference type="PANTHER" id="PTHR14221">
    <property type="entry name" value="WD REPEAT DOMAIN 44"/>
    <property type="match status" value="1"/>
</dbReference>
<gene>
    <name evidence="3" type="ORF">RFI_33349</name>
</gene>
<keyword evidence="4" id="KW-1185">Reference proteome</keyword>
<evidence type="ECO:0000313" key="4">
    <source>
        <dbReference type="Proteomes" id="UP000023152"/>
    </source>
</evidence>
<dbReference type="Gene3D" id="2.130.10.10">
    <property type="entry name" value="YVTN repeat-like/Quinoprotein amine dehydrogenase"/>
    <property type="match status" value="1"/>
</dbReference>
<dbReference type="InterPro" id="IPR015943">
    <property type="entry name" value="WD40/YVTN_repeat-like_dom_sf"/>
</dbReference>